<accession>A0AA43UBF3</accession>
<evidence type="ECO:0000313" key="10">
    <source>
        <dbReference type="Proteomes" id="UP001168575"/>
    </source>
</evidence>
<organism evidence="9 10">
    <name type="scientific">Phoenicibacter congonensis</name>
    <dbReference type="NCBI Taxonomy" id="1944646"/>
    <lineage>
        <taxon>Bacteria</taxon>
        <taxon>Bacillati</taxon>
        <taxon>Actinomycetota</taxon>
        <taxon>Coriobacteriia</taxon>
        <taxon>Eggerthellales</taxon>
        <taxon>Eggerthellaceae</taxon>
        <taxon>Phoenicibacter</taxon>
    </lineage>
</organism>
<dbReference type="GO" id="GO:0009229">
    <property type="term" value="P:thiamine diphosphate biosynthetic process"/>
    <property type="evidence" value="ECO:0007669"/>
    <property type="project" value="InterPro"/>
</dbReference>
<evidence type="ECO:0000256" key="3">
    <source>
        <dbReference type="ARBA" id="ARBA00022777"/>
    </source>
</evidence>
<dbReference type="PANTHER" id="PTHR41299:SF1">
    <property type="entry name" value="THIAMINE PYROPHOSPHOKINASE"/>
    <property type="match status" value="1"/>
</dbReference>
<keyword evidence="4" id="KW-0067">ATP-binding</keyword>
<sequence>MNTAVIVCSSDFNERAFRSMDEKGLFDYVMAVDGGYAHLERIGRRADIVLGDFDSLGWEPKGIHAVKFPVEKDDSDFQLTMTRLLAYSYDRVYVFGALGRRLDHTLSNLRIGGSAARRGLQVVFVGMDETVFLLKGGKAWEADVLEEDAEACDNNSSSPLCSDAESDDNNSSSPLCSDEEGDENNSSSPLCSDDNVASDQAVLAEKIKTTTENGEPALRVTRNGYEVAPGTTVSVMHLDGQVEGLFIRGLKWESDDAKVTEHPSLGLSNETTDEPILICIDDGTIAIVVNSSIC</sequence>
<dbReference type="Proteomes" id="UP001168575">
    <property type="component" value="Unassembled WGS sequence"/>
</dbReference>
<gene>
    <name evidence="9" type="ORF">Q3982_08725</name>
</gene>
<dbReference type="Pfam" id="PF04265">
    <property type="entry name" value="TPK_B1_binding"/>
    <property type="match status" value="1"/>
</dbReference>
<name>A0AA43UBF3_9ACTN</name>
<dbReference type="GO" id="GO:0005524">
    <property type="term" value="F:ATP binding"/>
    <property type="evidence" value="ECO:0007669"/>
    <property type="project" value="UniProtKB-KW"/>
</dbReference>
<dbReference type="InterPro" id="IPR053149">
    <property type="entry name" value="TPK"/>
</dbReference>
<comment type="caution">
    <text evidence="9">The sequence shown here is derived from an EMBL/GenBank/DDBJ whole genome shotgun (WGS) entry which is preliminary data.</text>
</comment>
<protein>
    <recommendedName>
        <fullName evidence="5">Thiamine diphosphokinase</fullName>
        <ecNumber evidence="5">2.7.6.2</ecNumber>
    </recommendedName>
</protein>
<proteinExistence type="predicted"/>
<evidence type="ECO:0000256" key="1">
    <source>
        <dbReference type="ARBA" id="ARBA00022679"/>
    </source>
</evidence>
<keyword evidence="10" id="KW-1185">Reference proteome</keyword>
<dbReference type="InterPro" id="IPR007371">
    <property type="entry name" value="TPK_catalytic"/>
</dbReference>
<dbReference type="GO" id="GO:0016301">
    <property type="term" value="F:kinase activity"/>
    <property type="evidence" value="ECO:0007669"/>
    <property type="project" value="UniProtKB-KW"/>
</dbReference>
<evidence type="ECO:0000256" key="2">
    <source>
        <dbReference type="ARBA" id="ARBA00022741"/>
    </source>
</evidence>
<feature type="domain" description="Thiamin pyrophosphokinase thiamin-binding" evidence="8">
    <location>
        <begin position="229"/>
        <end position="283"/>
    </location>
</feature>
<dbReference type="Gene3D" id="3.40.50.10240">
    <property type="entry name" value="Thiamin pyrophosphokinase, catalytic domain"/>
    <property type="match status" value="2"/>
</dbReference>
<dbReference type="InterPro" id="IPR007373">
    <property type="entry name" value="Thiamin_PyroPKinase_B1-bd"/>
</dbReference>
<evidence type="ECO:0000259" key="8">
    <source>
        <dbReference type="Pfam" id="PF04265"/>
    </source>
</evidence>
<dbReference type="CDD" id="cd07995">
    <property type="entry name" value="TPK"/>
    <property type="match status" value="1"/>
</dbReference>
<evidence type="ECO:0000256" key="5">
    <source>
        <dbReference type="NCBIfam" id="TIGR01378"/>
    </source>
</evidence>
<dbReference type="EC" id="2.7.6.2" evidence="5"/>
<dbReference type="Pfam" id="PF04263">
    <property type="entry name" value="TPK_catalytic"/>
    <property type="match status" value="1"/>
</dbReference>
<keyword evidence="1 9" id="KW-0808">Transferase</keyword>
<dbReference type="GO" id="GO:0006772">
    <property type="term" value="P:thiamine metabolic process"/>
    <property type="evidence" value="ECO:0007669"/>
    <property type="project" value="UniProtKB-UniRule"/>
</dbReference>
<dbReference type="InterPro" id="IPR036759">
    <property type="entry name" value="TPK_catalytic_sf"/>
</dbReference>
<evidence type="ECO:0000256" key="6">
    <source>
        <dbReference type="SAM" id="MobiDB-lite"/>
    </source>
</evidence>
<dbReference type="EMBL" id="JAUMVS010000288">
    <property type="protein sequence ID" value="MDO4842742.1"/>
    <property type="molecule type" value="Genomic_DNA"/>
</dbReference>
<dbReference type="PANTHER" id="PTHR41299">
    <property type="entry name" value="THIAMINE PYROPHOSPHOKINASE"/>
    <property type="match status" value="1"/>
</dbReference>
<evidence type="ECO:0000259" key="7">
    <source>
        <dbReference type="Pfam" id="PF04263"/>
    </source>
</evidence>
<keyword evidence="2" id="KW-0547">Nucleotide-binding</keyword>
<dbReference type="GO" id="GO:0004788">
    <property type="term" value="F:thiamine diphosphokinase activity"/>
    <property type="evidence" value="ECO:0007669"/>
    <property type="project" value="UniProtKB-UniRule"/>
</dbReference>
<dbReference type="AlphaFoldDB" id="A0AA43UBF3"/>
<feature type="region of interest" description="Disordered" evidence="6">
    <location>
        <begin position="151"/>
        <end position="194"/>
    </location>
</feature>
<keyword evidence="3" id="KW-0418">Kinase</keyword>
<feature type="domain" description="Thiamin pyrophosphokinase catalytic" evidence="7">
    <location>
        <begin position="27"/>
        <end position="122"/>
    </location>
</feature>
<dbReference type="NCBIfam" id="TIGR01378">
    <property type="entry name" value="thi_PPkinase"/>
    <property type="match status" value="1"/>
</dbReference>
<reference evidence="9" key="1">
    <citation type="submission" date="2023-07" db="EMBL/GenBank/DDBJ databases">
        <title>Between Cages and Wild: Unraveling the Impact of Captivity on Animal Microbiomes and Antimicrobial Resistance.</title>
        <authorList>
            <person name="Schmartz G.P."/>
            <person name="Rehner J."/>
            <person name="Schuff M.J."/>
            <person name="Becker S.L."/>
            <person name="Kravczyk M."/>
            <person name="Gurevich A."/>
            <person name="Francke R."/>
            <person name="Mueller R."/>
            <person name="Keller V."/>
            <person name="Keller A."/>
        </authorList>
    </citation>
    <scope>NUCLEOTIDE SEQUENCE</scope>
    <source>
        <strain evidence="9">S12M_St_49</strain>
    </source>
</reference>
<dbReference type="InterPro" id="IPR006282">
    <property type="entry name" value="Thi_PPkinase"/>
</dbReference>
<dbReference type="GO" id="GO:0030975">
    <property type="term" value="F:thiamine binding"/>
    <property type="evidence" value="ECO:0007669"/>
    <property type="project" value="InterPro"/>
</dbReference>
<evidence type="ECO:0000256" key="4">
    <source>
        <dbReference type="ARBA" id="ARBA00022840"/>
    </source>
</evidence>
<dbReference type="SUPFAM" id="SSF63999">
    <property type="entry name" value="Thiamin pyrophosphokinase, catalytic domain"/>
    <property type="match status" value="1"/>
</dbReference>
<evidence type="ECO:0000313" key="9">
    <source>
        <dbReference type="EMBL" id="MDO4842742.1"/>
    </source>
</evidence>